<dbReference type="OrthoDB" id="9810929at2"/>
<dbReference type="PANTHER" id="PTHR46401:SF2">
    <property type="entry name" value="GLYCOSYLTRANSFERASE WBBK-RELATED"/>
    <property type="match status" value="1"/>
</dbReference>
<gene>
    <name evidence="4" type="ORF">NH26_21860</name>
</gene>
<keyword evidence="5" id="KW-1185">Reference proteome</keyword>
<dbReference type="GO" id="GO:0016757">
    <property type="term" value="F:glycosyltransferase activity"/>
    <property type="evidence" value="ECO:0007669"/>
    <property type="project" value="InterPro"/>
</dbReference>
<dbReference type="Gene3D" id="3.40.50.2000">
    <property type="entry name" value="Glycogen Phosphorylase B"/>
    <property type="match status" value="2"/>
</dbReference>
<comment type="caution">
    <text evidence="4">The sequence shown here is derived from an EMBL/GenBank/DDBJ whole genome shotgun (WGS) entry which is preliminary data.</text>
</comment>
<organism evidence="4 5">
    <name type="scientific">Flammeovirga pacifica</name>
    <dbReference type="NCBI Taxonomy" id="915059"/>
    <lineage>
        <taxon>Bacteria</taxon>
        <taxon>Pseudomonadati</taxon>
        <taxon>Bacteroidota</taxon>
        <taxon>Cytophagia</taxon>
        <taxon>Cytophagales</taxon>
        <taxon>Flammeovirgaceae</taxon>
        <taxon>Flammeovirga</taxon>
    </lineage>
</organism>
<dbReference type="CDD" id="cd03809">
    <property type="entry name" value="GT4_MtfB-like"/>
    <property type="match status" value="1"/>
</dbReference>
<evidence type="ECO:0000259" key="2">
    <source>
        <dbReference type="Pfam" id="PF00534"/>
    </source>
</evidence>
<feature type="domain" description="Glycosyl transferase family 1" evidence="2">
    <location>
        <begin position="184"/>
        <end position="343"/>
    </location>
</feature>
<name>A0A1S1YUU0_FLAPC</name>
<dbReference type="InterPro" id="IPR028098">
    <property type="entry name" value="Glyco_trans_4-like_N"/>
</dbReference>
<dbReference type="Pfam" id="PF13439">
    <property type="entry name" value="Glyco_transf_4"/>
    <property type="match status" value="1"/>
</dbReference>
<protein>
    <submittedName>
        <fullName evidence="4">Uncharacterized protein</fullName>
    </submittedName>
</protein>
<dbReference type="EMBL" id="JRYR02000002">
    <property type="protein sequence ID" value="OHX64782.1"/>
    <property type="molecule type" value="Genomic_DNA"/>
</dbReference>
<accession>A0A1S1YUU0</accession>
<feature type="domain" description="Glycosyltransferase subfamily 4-like N-terminal" evidence="3">
    <location>
        <begin position="17"/>
        <end position="176"/>
    </location>
</feature>
<dbReference type="STRING" id="915059.NH26_21860"/>
<dbReference type="SUPFAM" id="SSF53756">
    <property type="entry name" value="UDP-Glycosyltransferase/glycogen phosphorylase"/>
    <property type="match status" value="1"/>
</dbReference>
<reference evidence="4 5" key="1">
    <citation type="journal article" date="2012" name="Int. J. Syst. Evol. Microbiol.">
        <title>Flammeovirga pacifica sp. nov., isolated from deep-sea sediment.</title>
        <authorList>
            <person name="Xu H."/>
            <person name="Fu Y."/>
            <person name="Yang N."/>
            <person name="Ding Z."/>
            <person name="Lai Q."/>
            <person name="Zeng R."/>
        </authorList>
    </citation>
    <scope>NUCLEOTIDE SEQUENCE [LARGE SCALE GENOMIC DNA]</scope>
    <source>
        <strain evidence="5">DSM 24597 / LMG 26175 / WPAGA1</strain>
    </source>
</reference>
<dbReference type="GO" id="GO:0009103">
    <property type="term" value="P:lipopolysaccharide biosynthetic process"/>
    <property type="evidence" value="ECO:0007669"/>
    <property type="project" value="TreeGrafter"/>
</dbReference>
<dbReference type="InterPro" id="IPR001296">
    <property type="entry name" value="Glyco_trans_1"/>
</dbReference>
<dbReference type="PANTHER" id="PTHR46401">
    <property type="entry name" value="GLYCOSYLTRANSFERASE WBBK-RELATED"/>
    <property type="match status" value="1"/>
</dbReference>
<dbReference type="Proteomes" id="UP000179797">
    <property type="component" value="Unassembled WGS sequence"/>
</dbReference>
<keyword evidence="1" id="KW-0808">Transferase</keyword>
<proteinExistence type="predicted"/>
<evidence type="ECO:0000259" key="3">
    <source>
        <dbReference type="Pfam" id="PF13439"/>
    </source>
</evidence>
<dbReference type="Pfam" id="PF00534">
    <property type="entry name" value="Glycos_transf_1"/>
    <property type="match status" value="1"/>
</dbReference>
<evidence type="ECO:0000313" key="5">
    <source>
        <dbReference type="Proteomes" id="UP000179797"/>
    </source>
</evidence>
<dbReference type="AlphaFoldDB" id="A0A1S1YUU0"/>
<sequence>MLIPKNITLACCQHFNSGIGRYSYMLGESLREMNTNVKLYKVFKPDHSDITYHEQNWIKKIPYRSFKGLHPYILPYFIHQKIKNTPKDQIVHGHWFISGLASSYLPNPTVVTMHDVSLLHVSEADAWFTGYYKWAINRFKKNKIPIIVVSNNAKLDTIKYADYPEELIYVSKGFIDFNQFYYDKNVTKDENRFTIIYTGGLGERKNVGLLLQAMKVIEKKYPHTYLKIAGAHPEYTKYPEMARDLGIENVEFSGFIPDDDLNNFYNASDLFVFTSLYEGFGYTPLEAMATKTPVISTNGGSLTEIVGEGGQLIDYDVMDLIDKISYYIENDSARKELAHKGHEWVKQYTKENSLKETLSAYNYHDRL</sequence>
<evidence type="ECO:0000256" key="1">
    <source>
        <dbReference type="ARBA" id="ARBA00022679"/>
    </source>
</evidence>
<evidence type="ECO:0000313" key="4">
    <source>
        <dbReference type="EMBL" id="OHX64782.1"/>
    </source>
</evidence>